<name>A0A8J7Z430_9CYAN</name>
<gene>
    <name evidence="2" type="ORF">GS601_22720</name>
</gene>
<evidence type="ECO:0000259" key="1">
    <source>
        <dbReference type="Pfam" id="PF13546"/>
    </source>
</evidence>
<keyword evidence="3" id="KW-1185">Reference proteome</keyword>
<dbReference type="AlphaFoldDB" id="A0A8J7Z430"/>
<dbReference type="InterPro" id="IPR038721">
    <property type="entry name" value="IS701-like_DDE_dom"/>
</dbReference>
<feature type="non-terminal residue" evidence="2">
    <location>
        <position position="1"/>
    </location>
</feature>
<dbReference type="Proteomes" id="UP000646053">
    <property type="component" value="Unassembled WGS sequence"/>
</dbReference>
<evidence type="ECO:0000313" key="3">
    <source>
        <dbReference type="Proteomes" id="UP000646053"/>
    </source>
</evidence>
<feature type="non-terminal residue" evidence="2">
    <location>
        <position position="166"/>
    </location>
</feature>
<proteinExistence type="predicted"/>
<sequence>KDVYKSKPEIAVELIREIKALGFVVARVLADSLYGESWNFINVLETLKLPYIVAIRSNHGVLMMPGQRVRYNGWCAYDQPLAEYPTQQRYIREIIFGRQRKVRYYQITKGSTDNPDKADSWFIMTNLPGDIILSAGLQYTLSSTLSNSSSVAQEARPAIQQGFWYF</sequence>
<dbReference type="Pfam" id="PF13546">
    <property type="entry name" value="DDE_5"/>
    <property type="match status" value="1"/>
</dbReference>
<organism evidence="2 3">
    <name type="scientific">Myxacorys almedinensis A</name>
    <dbReference type="NCBI Taxonomy" id="2690445"/>
    <lineage>
        <taxon>Bacteria</taxon>
        <taxon>Bacillati</taxon>
        <taxon>Cyanobacteriota</taxon>
        <taxon>Cyanophyceae</taxon>
        <taxon>Leptolyngbyales</taxon>
        <taxon>Leptolyngbyaceae</taxon>
        <taxon>Myxacorys</taxon>
        <taxon>Myxacorys almedinensis</taxon>
    </lineage>
</organism>
<protein>
    <submittedName>
        <fullName evidence="2">IS701 family transposase</fullName>
    </submittedName>
</protein>
<evidence type="ECO:0000313" key="2">
    <source>
        <dbReference type="EMBL" id="NDJ20052.1"/>
    </source>
</evidence>
<accession>A0A8J7Z430</accession>
<feature type="domain" description="Transposase IS701-like DDE" evidence="1">
    <location>
        <begin position="3"/>
        <end position="61"/>
    </location>
</feature>
<comment type="caution">
    <text evidence="2">The sequence shown here is derived from an EMBL/GenBank/DDBJ whole genome shotgun (WGS) entry which is preliminary data.</text>
</comment>
<dbReference type="EMBL" id="WVIE01000085">
    <property type="protein sequence ID" value="NDJ20052.1"/>
    <property type="molecule type" value="Genomic_DNA"/>
</dbReference>
<reference evidence="2" key="1">
    <citation type="submission" date="2019-12" db="EMBL/GenBank/DDBJ databases">
        <title>High-Quality draft genome sequences of three cyanobacteria isolated from the limestone walls of the Old Cathedral of Coimbra.</title>
        <authorList>
            <person name="Tiago I."/>
            <person name="Soares F."/>
            <person name="Portugal A."/>
        </authorList>
    </citation>
    <scope>NUCLEOTIDE SEQUENCE</scope>
    <source>
        <strain evidence="2">A</strain>
    </source>
</reference>
<dbReference type="RefSeq" id="WP_202925306.1">
    <property type="nucleotide sequence ID" value="NZ_WVIE01000085.1"/>
</dbReference>
<dbReference type="InterPro" id="IPR039365">
    <property type="entry name" value="IS701-like"/>
</dbReference>
<dbReference type="PANTHER" id="PTHR33627">
    <property type="entry name" value="TRANSPOSASE"/>
    <property type="match status" value="1"/>
</dbReference>
<dbReference type="PANTHER" id="PTHR33627:SF1">
    <property type="entry name" value="TRANSPOSASE"/>
    <property type="match status" value="1"/>
</dbReference>